<dbReference type="Proteomes" id="UP000756132">
    <property type="component" value="Chromosome 12"/>
</dbReference>
<dbReference type="AlphaFoldDB" id="A0A9Q8UVQ8"/>
<dbReference type="GeneID" id="71993544"/>
<feature type="chain" id="PRO_5040251646" evidence="1">
    <location>
        <begin position="22"/>
        <end position="93"/>
    </location>
</feature>
<keyword evidence="3" id="KW-1185">Reference proteome</keyword>
<proteinExistence type="predicted"/>
<dbReference type="KEGG" id="ffu:CLAFUR5_13666"/>
<organism evidence="2 3">
    <name type="scientific">Passalora fulva</name>
    <name type="common">Tomato leaf mold</name>
    <name type="synonym">Cladosporium fulvum</name>
    <dbReference type="NCBI Taxonomy" id="5499"/>
    <lineage>
        <taxon>Eukaryota</taxon>
        <taxon>Fungi</taxon>
        <taxon>Dikarya</taxon>
        <taxon>Ascomycota</taxon>
        <taxon>Pezizomycotina</taxon>
        <taxon>Dothideomycetes</taxon>
        <taxon>Dothideomycetidae</taxon>
        <taxon>Mycosphaerellales</taxon>
        <taxon>Mycosphaerellaceae</taxon>
        <taxon>Fulvia</taxon>
    </lineage>
</organism>
<reference evidence="2" key="1">
    <citation type="submission" date="2021-12" db="EMBL/GenBank/DDBJ databases">
        <authorList>
            <person name="Zaccaron A."/>
            <person name="Stergiopoulos I."/>
        </authorList>
    </citation>
    <scope>NUCLEOTIDE SEQUENCE</scope>
    <source>
        <strain evidence="2">Race5_Kim</strain>
    </source>
</reference>
<feature type="signal peptide" evidence="1">
    <location>
        <begin position="1"/>
        <end position="21"/>
    </location>
</feature>
<sequence length="93" mass="10671">MQPFKALLNFLLSSICLMVKATPTPVPAKDSFVMPRDESDHNLIVDTYWGPDCQEENRRTNSSFAIPLNLLHNDRCIDVFEVGSVYFEENCQF</sequence>
<gene>
    <name evidence="2" type="ORF">CLAFUR5_13666</name>
</gene>
<evidence type="ECO:0000313" key="3">
    <source>
        <dbReference type="Proteomes" id="UP000756132"/>
    </source>
</evidence>
<protein>
    <submittedName>
        <fullName evidence="2">Uncharacterized protein</fullName>
    </submittedName>
</protein>
<keyword evidence="1" id="KW-0732">Signal</keyword>
<evidence type="ECO:0000256" key="1">
    <source>
        <dbReference type="SAM" id="SignalP"/>
    </source>
</evidence>
<name>A0A9Q8UVQ8_PASFU</name>
<dbReference type="EMBL" id="CP090174">
    <property type="protein sequence ID" value="UJO24236.1"/>
    <property type="molecule type" value="Genomic_DNA"/>
</dbReference>
<dbReference type="RefSeq" id="XP_047768602.1">
    <property type="nucleotide sequence ID" value="XM_047912814.1"/>
</dbReference>
<accession>A0A9Q8UVQ8</accession>
<reference evidence="2" key="2">
    <citation type="journal article" date="2022" name="Microb. Genom.">
        <title>A chromosome-scale genome assembly of the tomato pathogen Cladosporium fulvum reveals a compartmentalized genome architecture and the presence of a dispensable chromosome.</title>
        <authorList>
            <person name="Zaccaron A.Z."/>
            <person name="Chen L.H."/>
            <person name="Samaras A."/>
            <person name="Stergiopoulos I."/>
        </authorList>
    </citation>
    <scope>NUCLEOTIDE SEQUENCE</scope>
    <source>
        <strain evidence="2">Race5_Kim</strain>
    </source>
</reference>
<evidence type="ECO:0000313" key="2">
    <source>
        <dbReference type="EMBL" id="UJO24236.1"/>
    </source>
</evidence>